<proteinExistence type="predicted"/>
<reference evidence="1 2" key="1">
    <citation type="journal article" date="2016" name="Nat. Commun.">
        <title>Thousands of microbial genomes shed light on interconnected biogeochemical processes in an aquifer system.</title>
        <authorList>
            <person name="Anantharaman K."/>
            <person name="Brown C.T."/>
            <person name="Hug L.A."/>
            <person name="Sharon I."/>
            <person name="Castelle C.J."/>
            <person name="Probst A.J."/>
            <person name="Thomas B.C."/>
            <person name="Singh A."/>
            <person name="Wilkins M.J."/>
            <person name="Karaoz U."/>
            <person name="Brodie E.L."/>
            <person name="Williams K.H."/>
            <person name="Hubbard S.S."/>
            <person name="Banfield J.F."/>
        </authorList>
    </citation>
    <scope>NUCLEOTIDE SEQUENCE [LARGE SCALE GENOMIC DNA]</scope>
</reference>
<comment type="caution">
    <text evidence="1">The sequence shown here is derived from an EMBL/GenBank/DDBJ whole genome shotgun (WGS) entry which is preliminary data.</text>
</comment>
<dbReference type="EMBL" id="MFZT01000041">
    <property type="protein sequence ID" value="OGK29677.1"/>
    <property type="molecule type" value="Genomic_DNA"/>
</dbReference>
<name>A0A1F7HEF9_9BACT</name>
<dbReference type="AlphaFoldDB" id="A0A1F7HEF9"/>
<evidence type="ECO:0000313" key="1">
    <source>
        <dbReference type="EMBL" id="OGK29677.1"/>
    </source>
</evidence>
<protein>
    <submittedName>
        <fullName evidence="1">Uncharacterized protein</fullName>
    </submittedName>
</protein>
<evidence type="ECO:0000313" key="2">
    <source>
        <dbReference type="Proteomes" id="UP000178098"/>
    </source>
</evidence>
<sequence>MPERRTFKPVDANKVFDTTDVVPSYAIIREVDEKVQSGYFYIVDGHVFIRDPLMRMQGLHMLEDDPEIDLSTGVFIMHNGLYPVQVPINPEPLAYLRQLAGWSPPTMPLIAA</sequence>
<organism evidence="1 2">
    <name type="scientific">Candidatus Roizmanbacteria bacterium RIFCSPHIGHO2_02_FULL_43_11</name>
    <dbReference type="NCBI Taxonomy" id="1802043"/>
    <lineage>
        <taxon>Bacteria</taxon>
        <taxon>Candidatus Roizmaniibacteriota</taxon>
    </lineage>
</organism>
<dbReference type="Proteomes" id="UP000178098">
    <property type="component" value="Unassembled WGS sequence"/>
</dbReference>
<gene>
    <name evidence="1" type="ORF">A3D08_03145</name>
</gene>
<accession>A0A1F7HEF9</accession>